<keyword evidence="1" id="KW-0812">Transmembrane</keyword>
<comment type="caution">
    <text evidence="2">The sequence shown here is derived from an EMBL/GenBank/DDBJ whole genome shotgun (WGS) entry which is preliminary data.</text>
</comment>
<organism evidence="2 3">
    <name type="scientific">Nonomuraea salmonea</name>
    <dbReference type="NCBI Taxonomy" id="46181"/>
    <lineage>
        <taxon>Bacteria</taxon>
        <taxon>Bacillati</taxon>
        <taxon>Actinomycetota</taxon>
        <taxon>Actinomycetes</taxon>
        <taxon>Streptosporangiales</taxon>
        <taxon>Streptosporangiaceae</taxon>
        <taxon>Nonomuraea</taxon>
    </lineage>
</organism>
<feature type="transmembrane region" description="Helical" evidence="1">
    <location>
        <begin position="198"/>
        <end position="223"/>
    </location>
</feature>
<accession>A0ABV5NTX7</accession>
<keyword evidence="1" id="KW-0472">Membrane</keyword>
<keyword evidence="3" id="KW-1185">Reference proteome</keyword>
<sequence>MTAHVPTIRPATLTPARPLLMLGVAAGPLYVAAGLAQALTREGFDLTRHSWSLLANGDLGWIQTANFLVTALLTIAAAAGLRTTLAGGPGAARPRGARWAPALVAVFGVSLIGAAVFPADPALGFPAGTPDGPGTVTATGLAHLAVGGIGFSCMAAACYVIASRFAREGRRGWAIYSRVTGTAFLMSFAGIASGGGAAWSTLGFVAGMVAVWCWLSLVSLHFARATA</sequence>
<dbReference type="Pfam" id="PF06197">
    <property type="entry name" value="DUF998"/>
    <property type="match status" value="1"/>
</dbReference>
<feature type="transmembrane region" description="Helical" evidence="1">
    <location>
        <begin position="139"/>
        <end position="161"/>
    </location>
</feature>
<dbReference type="Proteomes" id="UP001589568">
    <property type="component" value="Unassembled WGS sequence"/>
</dbReference>
<reference evidence="2 3" key="1">
    <citation type="submission" date="2024-09" db="EMBL/GenBank/DDBJ databases">
        <authorList>
            <person name="Sun Q."/>
            <person name="Mori K."/>
        </authorList>
    </citation>
    <scope>NUCLEOTIDE SEQUENCE [LARGE SCALE GENOMIC DNA]</scope>
    <source>
        <strain evidence="2 3">JCM 3324</strain>
    </source>
</reference>
<evidence type="ECO:0000256" key="1">
    <source>
        <dbReference type="SAM" id="Phobius"/>
    </source>
</evidence>
<feature type="transmembrane region" description="Helical" evidence="1">
    <location>
        <begin position="99"/>
        <end position="119"/>
    </location>
</feature>
<keyword evidence="1" id="KW-1133">Transmembrane helix</keyword>
<dbReference type="RefSeq" id="WP_345385591.1">
    <property type="nucleotide sequence ID" value="NZ_BAAAXS010000001.1"/>
</dbReference>
<feature type="transmembrane region" description="Helical" evidence="1">
    <location>
        <begin position="173"/>
        <end position="192"/>
    </location>
</feature>
<evidence type="ECO:0000313" key="2">
    <source>
        <dbReference type="EMBL" id="MFB9473692.1"/>
    </source>
</evidence>
<protein>
    <submittedName>
        <fullName evidence="2">DUF998 domain-containing protein</fullName>
    </submittedName>
</protein>
<feature type="transmembrane region" description="Helical" evidence="1">
    <location>
        <begin position="59"/>
        <end position="79"/>
    </location>
</feature>
<gene>
    <name evidence="2" type="ORF">ACFFR3_29720</name>
</gene>
<proteinExistence type="predicted"/>
<name>A0ABV5NTX7_9ACTN</name>
<evidence type="ECO:0000313" key="3">
    <source>
        <dbReference type="Proteomes" id="UP001589568"/>
    </source>
</evidence>
<dbReference type="EMBL" id="JBHMCF010000036">
    <property type="protein sequence ID" value="MFB9473692.1"/>
    <property type="molecule type" value="Genomic_DNA"/>
</dbReference>
<feature type="transmembrane region" description="Helical" evidence="1">
    <location>
        <begin position="19"/>
        <end position="39"/>
    </location>
</feature>
<dbReference type="InterPro" id="IPR009339">
    <property type="entry name" value="DUF998"/>
</dbReference>